<dbReference type="PROSITE" id="PS50035">
    <property type="entry name" value="PLD"/>
    <property type="match status" value="1"/>
</dbReference>
<evidence type="ECO:0000259" key="7">
    <source>
        <dbReference type="PROSITE" id="PS50035"/>
    </source>
</evidence>
<keyword evidence="9" id="KW-1185">Reference proteome</keyword>
<sequence>MHRRGVPFLMPKGEYVAARDESKFMGTCKVQLLRSSARWSSDIEREHSVYNAYMDCISQAQHYVYIENQFFISTTKEDKLLRNKIAQALVSRIKRAHDNGEKFRVYIIIPLIPAFEGDLASTEASSARNVMHFQYTTISRGGHSIIEKLKEYGIDPDQYINWFSLRNYAKLKVPSRTDNPFDDLNRVPSNQSYSSTKPAKSQASPEDDRFSYVTEILYIHSKLMIVDDRIVLMGSANINDRSQLGNRDSEVALLIEDTEMIPSFMNGKEFKASKFAHTLRMQLWKEHLGLLNFDKWSELLKGGAKEERRAKHEPNLSRHMSLYPSLARSHNNAKDIKEIEADEPVKMLDRASRVYSLYDTFKSHRHVKRYDAAALDPLSDRFYNDIWMKRATGNTMIYRNLFRCVPDDTVHTYDQHRAFIPVDVGHVADATLSEPEICDQLDQVQGHIVLFPKDYLKSENLLSGTIIDSVTPLVIFT</sequence>
<dbReference type="GO" id="GO:0004630">
    <property type="term" value="F:phospholipase D activity"/>
    <property type="evidence" value="ECO:0007669"/>
    <property type="project" value="UniProtKB-EC"/>
</dbReference>
<feature type="region of interest" description="Disordered" evidence="6">
    <location>
        <begin position="179"/>
        <end position="206"/>
    </location>
</feature>
<dbReference type="EC" id="3.1.4.4" evidence="1"/>
<evidence type="ECO:0000256" key="3">
    <source>
        <dbReference type="ARBA" id="ARBA00022801"/>
    </source>
</evidence>
<dbReference type="SMART" id="SM00155">
    <property type="entry name" value="PLDc"/>
    <property type="match status" value="1"/>
</dbReference>
<gene>
    <name evidence="8" type="primary">PLD2</name>
    <name evidence="8" type="ORF">CU098_005724</name>
</gene>
<dbReference type="CDD" id="cd09141">
    <property type="entry name" value="PLDc_vPLD1_2_yPLD_like_2"/>
    <property type="match status" value="1"/>
</dbReference>
<accession>A0A367IY16</accession>
<evidence type="ECO:0000313" key="9">
    <source>
        <dbReference type="Proteomes" id="UP000253551"/>
    </source>
</evidence>
<keyword evidence="3" id="KW-0378">Hydrolase</keyword>
<feature type="compositionally biased region" description="Polar residues" evidence="6">
    <location>
        <begin position="187"/>
        <end position="204"/>
    </location>
</feature>
<dbReference type="InterPro" id="IPR015679">
    <property type="entry name" value="PLipase_D_fam"/>
</dbReference>
<keyword evidence="4" id="KW-0442">Lipid degradation</keyword>
<evidence type="ECO:0000256" key="2">
    <source>
        <dbReference type="ARBA" id="ARBA00022737"/>
    </source>
</evidence>
<dbReference type="PANTHER" id="PTHR18896">
    <property type="entry name" value="PHOSPHOLIPASE D"/>
    <property type="match status" value="1"/>
</dbReference>
<evidence type="ECO:0000256" key="6">
    <source>
        <dbReference type="SAM" id="MobiDB-lite"/>
    </source>
</evidence>
<keyword evidence="2" id="KW-0677">Repeat</keyword>
<evidence type="ECO:0000256" key="5">
    <source>
        <dbReference type="ARBA" id="ARBA00023098"/>
    </source>
</evidence>
<proteinExistence type="predicted"/>
<protein>
    <recommendedName>
        <fullName evidence="1">phospholipase D</fullName>
        <ecNumber evidence="1">3.1.4.4</ecNumber>
    </recommendedName>
</protein>
<name>A0A367IY16_RHIST</name>
<evidence type="ECO:0000256" key="4">
    <source>
        <dbReference type="ARBA" id="ARBA00022963"/>
    </source>
</evidence>
<organism evidence="8 9">
    <name type="scientific">Rhizopus stolonifer</name>
    <name type="common">Rhizopus nigricans</name>
    <dbReference type="NCBI Taxonomy" id="4846"/>
    <lineage>
        <taxon>Eukaryota</taxon>
        <taxon>Fungi</taxon>
        <taxon>Fungi incertae sedis</taxon>
        <taxon>Mucoromycota</taxon>
        <taxon>Mucoromycotina</taxon>
        <taxon>Mucoromycetes</taxon>
        <taxon>Mucorales</taxon>
        <taxon>Mucorineae</taxon>
        <taxon>Rhizopodaceae</taxon>
        <taxon>Rhizopus</taxon>
    </lineage>
</organism>
<evidence type="ECO:0000256" key="1">
    <source>
        <dbReference type="ARBA" id="ARBA00012027"/>
    </source>
</evidence>
<dbReference type="PANTHER" id="PTHR18896:SF186">
    <property type="entry name" value="PHOSPHOLIPASE D"/>
    <property type="match status" value="1"/>
</dbReference>
<dbReference type="InterPro" id="IPR001736">
    <property type="entry name" value="PLipase_D/transphosphatidylase"/>
</dbReference>
<feature type="domain" description="PLD phosphodiesterase" evidence="7">
    <location>
        <begin position="215"/>
        <end position="242"/>
    </location>
</feature>
<reference evidence="8 9" key="1">
    <citation type="journal article" date="2018" name="G3 (Bethesda)">
        <title>Phylogenetic and Phylogenomic Definition of Rhizopus Species.</title>
        <authorList>
            <person name="Gryganskyi A.P."/>
            <person name="Golan J."/>
            <person name="Dolatabadi S."/>
            <person name="Mondo S."/>
            <person name="Robb S."/>
            <person name="Idnurm A."/>
            <person name="Muszewska A."/>
            <person name="Steczkiewicz K."/>
            <person name="Masonjones S."/>
            <person name="Liao H.L."/>
            <person name="Gajdeczka M.T."/>
            <person name="Anike F."/>
            <person name="Vuek A."/>
            <person name="Anishchenko I.M."/>
            <person name="Voigt K."/>
            <person name="de Hoog G.S."/>
            <person name="Smith M.E."/>
            <person name="Heitman J."/>
            <person name="Vilgalys R."/>
            <person name="Stajich J.E."/>
        </authorList>
    </citation>
    <scope>NUCLEOTIDE SEQUENCE [LARGE SCALE GENOMIC DNA]</scope>
    <source>
        <strain evidence="8 9">LSU 92-RS-03</strain>
    </source>
</reference>
<keyword evidence="5" id="KW-0443">Lipid metabolism</keyword>
<dbReference type="GO" id="GO:0009395">
    <property type="term" value="P:phospholipid catabolic process"/>
    <property type="evidence" value="ECO:0007669"/>
    <property type="project" value="TreeGrafter"/>
</dbReference>
<evidence type="ECO:0000313" key="8">
    <source>
        <dbReference type="EMBL" id="RCH82593.1"/>
    </source>
</evidence>
<comment type="caution">
    <text evidence="8">The sequence shown here is derived from an EMBL/GenBank/DDBJ whole genome shotgun (WGS) entry which is preliminary data.</text>
</comment>
<dbReference type="EMBL" id="PJQM01005048">
    <property type="protein sequence ID" value="RCH82593.1"/>
    <property type="molecule type" value="Genomic_DNA"/>
</dbReference>
<dbReference type="Gene3D" id="3.30.870.10">
    <property type="entry name" value="Endonuclease Chain A"/>
    <property type="match status" value="1"/>
</dbReference>
<dbReference type="AlphaFoldDB" id="A0A367IY16"/>
<dbReference type="Pfam" id="PF13091">
    <property type="entry name" value="PLDc_2"/>
    <property type="match status" value="1"/>
</dbReference>
<dbReference type="SUPFAM" id="SSF56024">
    <property type="entry name" value="Phospholipase D/nuclease"/>
    <property type="match status" value="1"/>
</dbReference>
<dbReference type="InterPro" id="IPR025202">
    <property type="entry name" value="PLD-like_dom"/>
</dbReference>
<dbReference type="OrthoDB" id="14911at2759"/>
<dbReference type="Proteomes" id="UP000253551">
    <property type="component" value="Unassembled WGS sequence"/>
</dbReference>
<dbReference type="STRING" id="4846.A0A367IY16"/>